<keyword evidence="10" id="KW-0804">Transcription</keyword>
<keyword evidence="5" id="KW-0677">Repeat</keyword>
<dbReference type="GO" id="GO:0000981">
    <property type="term" value="F:DNA-binding transcription factor activity, RNA polymerase II-specific"/>
    <property type="evidence" value="ECO:0007669"/>
    <property type="project" value="UniProtKB-ARBA"/>
</dbReference>
<dbReference type="OrthoDB" id="3437960at2759"/>
<organism evidence="15 16">
    <name type="scientific">Paxillus rubicundulus Ve08.2h10</name>
    <dbReference type="NCBI Taxonomy" id="930991"/>
    <lineage>
        <taxon>Eukaryota</taxon>
        <taxon>Fungi</taxon>
        <taxon>Dikarya</taxon>
        <taxon>Basidiomycota</taxon>
        <taxon>Agaricomycotina</taxon>
        <taxon>Agaricomycetes</taxon>
        <taxon>Agaricomycetidae</taxon>
        <taxon>Boletales</taxon>
        <taxon>Paxilineae</taxon>
        <taxon>Paxillaceae</taxon>
        <taxon>Paxillus</taxon>
    </lineage>
</organism>
<dbReference type="Pfam" id="PF00096">
    <property type="entry name" value="zf-C2H2"/>
    <property type="match status" value="3"/>
</dbReference>
<keyword evidence="7" id="KW-0862">Zinc</keyword>
<proteinExistence type="inferred from homology"/>
<dbReference type="FunFam" id="3.30.160.60:FF:000125">
    <property type="entry name" value="Putative zinc finger protein 143"/>
    <property type="match status" value="1"/>
</dbReference>
<keyword evidence="16" id="KW-1185">Reference proteome</keyword>
<dbReference type="SMART" id="SM00355">
    <property type="entry name" value="ZnF_C2H2"/>
    <property type="match status" value="7"/>
</dbReference>
<dbReference type="InterPro" id="IPR051061">
    <property type="entry name" value="Zinc_finger_trans_reg"/>
</dbReference>
<dbReference type="SUPFAM" id="SSF57667">
    <property type="entry name" value="beta-beta-alpha zinc fingers"/>
    <property type="match status" value="5"/>
</dbReference>
<evidence type="ECO:0000259" key="14">
    <source>
        <dbReference type="PROSITE" id="PS50157"/>
    </source>
</evidence>
<dbReference type="Gene3D" id="3.30.160.60">
    <property type="entry name" value="Classic Zinc Finger"/>
    <property type="match status" value="7"/>
</dbReference>
<dbReference type="PROSITE" id="PS50157">
    <property type="entry name" value="ZINC_FINGER_C2H2_2"/>
    <property type="match status" value="7"/>
</dbReference>
<dbReference type="GO" id="GO:0000978">
    <property type="term" value="F:RNA polymerase II cis-regulatory region sequence-specific DNA binding"/>
    <property type="evidence" value="ECO:0007669"/>
    <property type="project" value="UniProtKB-ARBA"/>
</dbReference>
<evidence type="ECO:0000256" key="6">
    <source>
        <dbReference type="ARBA" id="ARBA00022771"/>
    </source>
</evidence>
<evidence type="ECO:0000256" key="8">
    <source>
        <dbReference type="ARBA" id="ARBA00023015"/>
    </source>
</evidence>
<sequence>MGTTRDACCTPISFHLRKLLTPYSSSTSTSSWQLSPTISGDYYHSLSDLRTSQSTVNQMDTGRFCISNHVDQPETHVQNNESSFPSPYPQPECNQCPQEAAPCGETACLIPEITSECTNECLVVACDDPSHVGSSCHVTDGSAMCDDGCIPAMNCADCPGLEEILQCCTDYHPYVTEPKSHDALGAMGWEPSLSDIMFCRCGENTQDVSITNQLPPMEPLYPANLFPQSISALASDSPPSSSIHTTPSPSLSAAVPQSYTESPVISQQAPVPPFACMWGNCGSMFSTLSELVGHVNLEHLRAAGAQPEVTVQSRDNAHPSIQDTLSCHWGNCAMYPTPSSIPSGSSASPDNGMLNVLTTHFMQDHLGLNYSFPTSTTPKPGLSVLQNTGSTGSVPQPSTPPVHEYSENHVCKWLSCTQTFTSCDDLTTHIASVHVGSGKAHYECFWEGCARHGENGFPSKQKISRHLQSHTGHRPFQCRQCHQNFSEAATLQQHMRRHTQEKPYVCDYPGCGKAFAITGALTIHKRTHNGLRPFKCTYCDKTFSESSNLSKHLRTHTGARPYLCAEDGCGKSFARPDQLARHMSIHRKKTT</sequence>
<accession>A0A0D0D4N3</accession>
<dbReference type="Proteomes" id="UP000054538">
    <property type="component" value="Unassembled WGS sequence"/>
</dbReference>
<dbReference type="InterPro" id="IPR013087">
    <property type="entry name" value="Znf_C2H2_type"/>
</dbReference>
<evidence type="ECO:0000256" key="5">
    <source>
        <dbReference type="ARBA" id="ARBA00022737"/>
    </source>
</evidence>
<gene>
    <name evidence="15" type="ORF">PAXRUDRAFT_830771</name>
</gene>
<keyword evidence="4" id="KW-0479">Metal-binding</keyword>
<evidence type="ECO:0000256" key="4">
    <source>
        <dbReference type="ARBA" id="ARBA00022723"/>
    </source>
</evidence>
<reference evidence="16" key="2">
    <citation type="submission" date="2015-01" db="EMBL/GenBank/DDBJ databases">
        <title>Evolutionary Origins and Diversification of the Mycorrhizal Mutualists.</title>
        <authorList>
            <consortium name="DOE Joint Genome Institute"/>
            <consortium name="Mycorrhizal Genomics Consortium"/>
            <person name="Kohler A."/>
            <person name="Kuo A."/>
            <person name="Nagy L.G."/>
            <person name="Floudas D."/>
            <person name="Copeland A."/>
            <person name="Barry K.W."/>
            <person name="Cichocki N."/>
            <person name="Veneault-Fourrey C."/>
            <person name="LaButti K."/>
            <person name="Lindquist E.A."/>
            <person name="Lipzen A."/>
            <person name="Lundell T."/>
            <person name="Morin E."/>
            <person name="Murat C."/>
            <person name="Riley R."/>
            <person name="Ohm R."/>
            <person name="Sun H."/>
            <person name="Tunlid A."/>
            <person name="Henrissat B."/>
            <person name="Grigoriev I.V."/>
            <person name="Hibbett D.S."/>
            <person name="Martin F."/>
        </authorList>
    </citation>
    <scope>NUCLEOTIDE SEQUENCE [LARGE SCALE GENOMIC DNA]</scope>
    <source>
        <strain evidence="16">Ve08.2h10</strain>
    </source>
</reference>
<feature type="domain" description="C2H2-type" evidence="14">
    <location>
        <begin position="562"/>
        <end position="591"/>
    </location>
</feature>
<feature type="domain" description="C2H2-type" evidence="14">
    <location>
        <begin position="504"/>
        <end position="533"/>
    </location>
</feature>
<evidence type="ECO:0000256" key="3">
    <source>
        <dbReference type="ARBA" id="ARBA00006991"/>
    </source>
</evidence>
<dbReference type="InterPro" id="IPR036236">
    <property type="entry name" value="Znf_C2H2_sf"/>
</dbReference>
<evidence type="ECO:0000256" key="13">
    <source>
        <dbReference type="SAM" id="MobiDB-lite"/>
    </source>
</evidence>
<dbReference type="GO" id="GO:0008270">
    <property type="term" value="F:zinc ion binding"/>
    <property type="evidence" value="ECO:0007669"/>
    <property type="project" value="UniProtKB-KW"/>
</dbReference>
<feature type="domain" description="C2H2-type" evidence="14">
    <location>
        <begin position="442"/>
        <end position="475"/>
    </location>
</feature>
<keyword evidence="8" id="KW-0805">Transcription regulation</keyword>
<feature type="region of interest" description="Disordered" evidence="13">
    <location>
        <begin position="236"/>
        <end position="255"/>
    </location>
</feature>
<evidence type="ECO:0000313" key="16">
    <source>
        <dbReference type="Proteomes" id="UP000054538"/>
    </source>
</evidence>
<protein>
    <recommendedName>
        <fullName evidence="14">C2H2-type domain-containing protein</fullName>
    </recommendedName>
</protein>
<evidence type="ECO:0000256" key="9">
    <source>
        <dbReference type="ARBA" id="ARBA00023125"/>
    </source>
</evidence>
<evidence type="ECO:0000256" key="2">
    <source>
        <dbReference type="ARBA" id="ARBA00004123"/>
    </source>
</evidence>
<feature type="compositionally biased region" description="Low complexity" evidence="13">
    <location>
        <begin position="236"/>
        <end position="252"/>
    </location>
</feature>
<feature type="domain" description="C2H2-type" evidence="14">
    <location>
        <begin position="274"/>
        <end position="299"/>
    </location>
</feature>
<evidence type="ECO:0000256" key="10">
    <source>
        <dbReference type="ARBA" id="ARBA00023163"/>
    </source>
</evidence>
<dbReference type="Pfam" id="PF13894">
    <property type="entry name" value="zf-C2H2_4"/>
    <property type="match status" value="1"/>
</dbReference>
<dbReference type="FunFam" id="3.30.160.60:FF:000585">
    <property type="entry name" value="zinc finger protein 784"/>
    <property type="match status" value="1"/>
</dbReference>
<evidence type="ECO:0000256" key="12">
    <source>
        <dbReference type="PROSITE-ProRule" id="PRU00042"/>
    </source>
</evidence>
<comment type="subcellular location">
    <subcellularLocation>
        <location evidence="2">Nucleus</location>
    </subcellularLocation>
</comment>
<feature type="domain" description="C2H2-type" evidence="14">
    <location>
        <begin position="534"/>
        <end position="561"/>
    </location>
</feature>
<dbReference type="AlphaFoldDB" id="A0A0D0D4N3"/>
<name>A0A0D0D4N3_9AGAM</name>
<dbReference type="FunFam" id="3.30.160.60:FF:000032">
    <property type="entry name" value="Krueppel-like factor 4"/>
    <property type="match status" value="1"/>
</dbReference>
<dbReference type="PANTHER" id="PTHR46179">
    <property type="entry name" value="ZINC FINGER PROTEIN"/>
    <property type="match status" value="1"/>
</dbReference>
<evidence type="ECO:0000256" key="1">
    <source>
        <dbReference type="ARBA" id="ARBA00003767"/>
    </source>
</evidence>
<keyword evidence="9" id="KW-0238">DNA-binding</keyword>
<comment type="function">
    <text evidence="1">May be involved in transcriptional regulation.</text>
</comment>
<keyword evidence="11" id="KW-0539">Nucleus</keyword>
<reference evidence="15 16" key="1">
    <citation type="submission" date="2014-04" db="EMBL/GenBank/DDBJ databases">
        <authorList>
            <consortium name="DOE Joint Genome Institute"/>
            <person name="Kuo A."/>
            <person name="Kohler A."/>
            <person name="Jargeat P."/>
            <person name="Nagy L.G."/>
            <person name="Floudas D."/>
            <person name="Copeland A."/>
            <person name="Barry K.W."/>
            <person name="Cichocki N."/>
            <person name="Veneault-Fourrey C."/>
            <person name="LaButti K."/>
            <person name="Lindquist E.A."/>
            <person name="Lipzen A."/>
            <person name="Lundell T."/>
            <person name="Morin E."/>
            <person name="Murat C."/>
            <person name="Sun H."/>
            <person name="Tunlid A."/>
            <person name="Henrissat B."/>
            <person name="Grigoriev I.V."/>
            <person name="Hibbett D.S."/>
            <person name="Martin F."/>
            <person name="Nordberg H.P."/>
            <person name="Cantor M.N."/>
            <person name="Hua S.X."/>
        </authorList>
    </citation>
    <scope>NUCLEOTIDE SEQUENCE [LARGE SCALE GENOMIC DNA]</scope>
    <source>
        <strain evidence="15 16">Ve08.2h10</strain>
    </source>
</reference>
<comment type="similarity">
    <text evidence="3">Belongs to the krueppel C2H2-type zinc-finger protein family.</text>
</comment>
<dbReference type="PANTHER" id="PTHR46179:SF13">
    <property type="entry name" value="C2H2-TYPE DOMAIN-CONTAINING PROTEIN"/>
    <property type="match status" value="1"/>
</dbReference>
<dbReference type="InParanoid" id="A0A0D0D4N3"/>
<dbReference type="FunFam" id="3.30.160.60:FF:000072">
    <property type="entry name" value="zinc finger protein 143 isoform X1"/>
    <property type="match status" value="1"/>
</dbReference>
<dbReference type="HOGENOM" id="CLU_029481_0_0_1"/>
<feature type="domain" description="C2H2-type" evidence="14">
    <location>
        <begin position="409"/>
        <end position="439"/>
    </location>
</feature>
<evidence type="ECO:0000313" key="15">
    <source>
        <dbReference type="EMBL" id="KIK91522.1"/>
    </source>
</evidence>
<dbReference type="STRING" id="930991.A0A0D0D4N3"/>
<evidence type="ECO:0000256" key="7">
    <source>
        <dbReference type="ARBA" id="ARBA00022833"/>
    </source>
</evidence>
<dbReference type="GO" id="GO:0005634">
    <property type="term" value="C:nucleus"/>
    <property type="evidence" value="ECO:0007669"/>
    <property type="project" value="UniProtKB-SubCell"/>
</dbReference>
<dbReference type="PROSITE" id="PS00028">
    <property type="entry name" value="ZINC_FINGER_C2H2_1"/>
    <property type="match status" value="6"/>
</dbReference>
<keyword evidence="6 12" id="KW-0863">Zinc-finger</keyword>
<feature type="domain" description="C2H2-type" evidence="14">
    <location>
        <begin position="476"/>
        <end position="503"/>
    </location>
</feature>
<evidence type="ECO:0000256" key="11">
    <source>
        <dbReference type="ARBA" id="ARBA00023242"/>
    </source>
</evidence>
<dbReference type="EMBL" id="KN825378">
    <property type="protein sequence ID" value="KIK91522.1"/>
    <property type="molecule type" value="Genomic_DNA"/>
</dbReference>